<name>A0A366LPU2_9ACTN</name>
<dbReference type="Gene3D" id="3.40.50.1110">
    <property type="entry name" value="SGNH hydrolase"/>
    <property type="match status" value="1"/>
</dbReference>
<accession>A0A366LPU2</accession>
<dbReference type="GO" id="GO:0004620">
    <property type="term" value="F:phospholipase activity"/>
    <property type="evidence" value="ECO:0007669"/>
    <property type="project" value="InterPro"/>
</dbReference>
<reference evidence="1 2" key="1">
    <citation type="submission" date="2018-06" db="EMBL/GenBank/DDBJ databases">
        <title>Sphaerisporangium craniellae sp. nov., isolated from a marine sponge in the South China Sea.</title>
        <authorList>
            <person name="Li L."/>
        </authorList>
    </citation>
    <scope>NUCLEOTIDE SEQUENCE [LARGE SCALE GENOMIC DNA]</scope>
    <source>
        <strain evidence="1 2">LHW63015</strain>
    </source>
</reference>
<dbReference type="Pfam" id="PF00657">
    <property type="entry name" value="Lipase_GDSL"/>
    <property type="match status" value="1"/>
</dbReference>
<dbReference type="InterPro" id="IPR001087">
    <property type="entry name" value="GDSL"/>
</dbReference>
<proteinExistence type="predicted"/>
<evidence type="ECO:0000313" key="1">
    <source>
        <dbReference type="EMBL" id="RBQ15926.1"/>
    </source>
</evidence>
<organism evidence="1 2">
    <name type="scientific">Spongiactinospora rosea</name>
    <dbReference type="NCBI Taxonomy" id="2248750"/>
    <lineage>
        <taxon>Bacteria</taxon>
        <taxon>Bacillati</taxon>
        <taxon>Actinomycetota</taxon>
        <taxon>Actinomycetes</taxon>
        <taxon>Streptosporangiales</taxon>
        <taxon>Streptosporangiaceae</taxon>
        <taxon>Spongiactinospora</taxon>
    </lineage>
</organism>
<keyword evidence="1" id="KW-0378">Hydrolase</keyword>
<dbReference type="PANTHER" id="PTHR21325:SF31">
    <property type="entry name" value="GH22081P-RELATED"/>
    <property type="match status" value="1"/>
</dbReference>
<dbReference type="PANTHER" id="PTHR21325">
    <property type="entry name" value="PHOSPHOLIPASE B, PLB1"/>
    <property type="match status" value="1"/>
</dbReference>
<keyword evidence="2" id="KW-1185">Reference proteome</keyword>
<dbReference type="Proteomes" id="UP000253303">
    <property type="component" value="Unassembled WGS sequence"/>
</dbReference>
<dbReference type="AlphaFoldDB" id="A0A366LPU2"/>
<evidence type="ECO:0000313" key="2">
    <source>
        <dbReference type="Proteomes" id="UP000253303"/>
    </source>
</evidence>
<dbReference type="OrthoDB" id="5561551at2"/>
<dbReference type="InterPro" id="IPR038885">
    <property type="entry name" value="PLB1"/>
</dbReference>
<dbReference type="RefSeq" id="WP_113984846.1">
    <property type="nucleotide sequence ID" value="NZ_QMEY01000020.1"/>
</dbReference>
<dbReference type="EMBL" id="QMEY01000020">
    <property type="protein sequence ID" value="RBQ15926.1"/>
    <property type="molecule type" value="Genomic_DNA"/>
</dbReference>
<protein>
    <submittedName>
        <fullName evidence="1">SGNH/GDSL hydrolase family protein</fullName>
    </submittedName>
</protein>
<dbReference type="SUPFAM" id="SSF52266">
    <property type="entry name" value="SGNH hydrolase"/>
    <property type="match status" value="1"/>
</dbReference>
<dbReference type="InterPro" id="IPR036514">
    <property type="entry name" value="SGNH_hydro_sf"/>
</dbReference>
<gene>
    <name evidence="1" type="ORF">DP939_33530</name>
</gene>
<comment type="caution">
    <text evidence="1">The sequence shown here is derived from an EMBL/GenBank/DDBJ whole genome shotgun (WGS) entry which is preliminary data.</text>
</comment>
<sequence length="292" mass="31451">MVRMPVAVLAGAVLLHPAIGLGGPARAEAGRAGAWRPGSVVALGDSISAGFNACGWFTSCVSRSWSTGDHATVESHYLRLLGDNAGIAGHNVNLAVPGTVSAELAAQARQAVRRGAGYVTILVGAQDACVRTERQMTPVADFATNIANALDVLRAGLPRARVFVASIPDVQRLWRVGKDNAFARTFWSVGRLCQSMLARPTSMAKADRQRRDRVRARVMDFNEALARACDAYGPACRHDGGAVFSYPFTLSHVSKWDYFHPNTEGQRIIAERTASVLRDWDLPFPAPQEAAR</sequence>